<proteinExistence type="predicted"/>
<keyword evidence="1" id="KW-1133">Transmembrane helix</keyword>
<reference evidence="3" key="1">
    <citation type="submission" date="2014-08" db="EMBL/GenBank/DDBJ databases">
        <authorList>
            <person name="Edwards T."/>
        </authorList>
    </citation>
    <scope>NUCLEOTIDE SEQUENCE [LARGE SCALE GENOMIC DNA]</scope>
</reference>
<sequence length="168" mass="16558">MKLVTALAVVIGILGVVATYLFAGPASTFGPQIWVAFIAWASFFGAGGTNEALVKSLAANLWGAVWATIALVLAGKFGGGGAPIVAAIVGGTCCLMILGAHFPLLGVIPAQVYGYAATAGFGLLTGASGLDFSLGKGPFTTVAVSLIVGAGFGYLTGVLAGKLVPKPA</sequence>
<keyword evidence="1" id="KW-0812">Transmembrane</keyword>
<evidence type="ECO:0000313" key="3">
    <source>
        <dbReference type="Proteomes" id="UP000182888"/>
    </source>
</evidence>
<dbReference type="InterPro" id="IPR009476">
    <property type="entry name" value="DUF1097"/>
</dbReference>
<feature type="transmembrane region" description="Helical" evidence="1">
    <location>
        <begin position="84"/>
        <end position="105"/>
    </location>
</feature>
<dbReference type="Proteomes" id="UP000182888">
    <property type="component" value="Unassembled WGS sequence"/>
</dbReference>
<accession>A0A0K2VQ10</accession>
<protein>
    <recommendedName>
        <fullName evidence="4">DUF1097 domain-containing protein</fullName>
    </recommendedName>
</protein>
<feature type="transmembrane region" description="Helical" evidence="1">
    <location>
        <begin position="142"/>
        <end position="164"/>
    </location>
</feature>
<dbReference type="AlphaFoldDB" id="A0A0K2VQ10"/>
<name>A0A0K2VQ10_MESPL</name>
<evidence type="ECO:0000313" key="2">
    <source>
        <dbReference type="EMBL" id="CDX50834.1"/>
    </source>
</evidence>
<feature type="transmembrane region" description="Helical" evidence="1">
    <location>
        <begin position="61"/>
        <end position="78"/>
    </location>
</feature>
<dbReference type="EMBL" id="CCND01000004">
    <property type="protein sequence ID" value="CDX50834.1"/>
    <property type="molecule type" value="Genomic_DNA"/>
</dbReference>
<organism evidence="2 3">
    <name type="scientific">Mesorhizobium plurifarium</name>
    <dbReference type="NCBI Taxonomy" id="69974"/>
    <lineage>
        <taxon>Bacteria</taxon>
        <taxon>Pseudomonadati</taxon>
        <taxon>Pseudomonadota</taxon>
        <taxon>Alphaproteobacteria</taxon>
        <taxon>Hyphomicrobiales</taxon>
        <taxon>Phyllobacteriaceae</taxon>
        <taxon>Mesorhizobium</taxon>
    </lineage>
</organism>
<feature type="transmembrane region" description="Helical" evidence="1">
    <location>
        <begin position="33"/>
        <end position="54"/>
    </location>
</feature>
<evidence type="ECO:0000256" key="1">
    <source>
        <dbReference type="SAM" id="Phobius"/>
    </source>
</evidence>
<dbReference type="Pfam" id="PF06496">
    <property type="entry name" value="DUF1097"/>
    <property type="match status" value="1"/>
</dbReference>
<keyword evidence="1" id="KW-0472">Membrane</keyword>
<evidence type="ECO:0008006" key="4">
    <source>
        <dbReference type="Google" id="ProtNLM"/>
    </source>
</evidence>
<gene>
    <name evidence="2" type="ORF">MPL1032_120073</name>
</gene>
<feature type="transmembrane region" description="Helical" evidence="1">
    <location>
        <begin position="112"/>
        <end position="130"/>
    </location>
</feature>